<dbReference type="Proteomes" id="UP000256321">
    <property type="component" value="Unassembled WGS sequence"/>
</dbReference>
<reference evidence="1 2" key="1">
    <citation type="submission" date="2018-07" db="EMBL/GenBank/DDBJ databases">
        <title>Parabacteroides acidifaciens nov. sp., isolated from human feces.</title>
        <authorList>
            <person name="Wang Y.J."/>
        </authorList>
    </citation>
    <scope>NUCLEOTIDE SEQUENCE [LARGE SCALE GENOMIC DNA]</scope>
    <source>
        <strain evidence="1 2">426-9</strain>
    </source>
</reference>
<dbReference type="EMBL" id="QREV01000073">
    <property type="protein sequence ID" value="RDU47575.1"/>
    <property type="molecule type" value="Genomic_DNA"/>
</dbReference>
<comment type="caution">
    <text evidence="1">The sequence shown here is derived from an EMBL/GenBank/DDBJ whole genome shotgun (WGS) entry which is preliminary data.</text>
</comment>
<organism evidence="1 2">
    <name type="scientific">Parabacteroides acidifaciens</name>
    <dbReference type="NCBI Taxonomy" id="2290935"/>
    <lineage>
        <taxon>Bacteria</taxon>
        <taxon>Pseudomonadati</taxon>
        <taxon>Bacteroidota</taxon>
        <taxon>Bacteroidia</taxon>
        <taxon>Bacteroidales</taxon>
        <taxon>Tannerellaceae</taxon>
        <taxon>Parabacteroides</taxon>
    </lineage>
</organism>
<protein>
    <submittedName>
        <fullName evidence="1">Uncharacterized protein</fullName>
    </submittedName>
</protein>
<evidence type="ECO:0000313" key="2">
    <source>
        <dbReference type="Proteomes" id="UP000256321"/>
    </source>
</evidence>
<accession>A0A3D8H9A7</accession>
<name>A0A3D8H9A7_9BACT</name>
<dbReference type="AlphaFoldDB" id="A0A3D8H9A7"/>
<sequence>MLYFSYFNPLHIFSTIYIKDQYNNHFVLINFIIYKVKIKIVSTKTFLLQSIRIKGLHPEIIFDKIVLNLIICYL</sequence>
<gene>
    <name evidence="1" type="ORF">DWU89_18875</name>
</gene>
<proteinExistence type="predicted"/>
<evidence type="ECO:0000313" key="1">
    <source>
        <dbReference type="EMBL" id="RDU47575.1"/>
    </source>
</evidence>